<feature type="region of interest" description="Disordered" evidence="4">
    <location>
        <begin position="62"/>
        <end position="132"/>
    </location>
</feature>
<dbReference type="PANTHER" id="PTHR39210:SF1">
    <property type="entry name" value="HEPARIN-SULFATE LYASE"/>
    <property type="match status" value="1"/>
</dbReference>
<evidence type="ECO:0000256" key="2">
    <source>
        <dbReference type="ARBA" id="ARBA00022764"/>
    </source>
</evidence>
<protein>
    <submittedName>
        <fullName evidence="6">Heparinase II/III-family protein</fullName>
    </submittedName>
</protein>
<evidence type="ECO:0000256" key="1">
    <source>
        <dbReference type="ARBA" id="ARBA00022729"/>
    </source>
</evidence>
<dbReference type="GO" id="GO:0016829">
    <property type="term" value="F:lyase activity"/>
    <property type="evidence" value="ECO:0007669"/>
    <property type="project" value="UniProtKB-KW"/>
</dbReference>
<sequence length="434" mass="45342">MRLGPENVRTVREHLGITAAILPPHTDSSVAATTISAAWSRTALSTNTAAAVSVSRAIAGRAQSCPDDGDTDAPGDSDPQVHRVAQGDGCGRDPRGAGPGTIVRARGLLGSTPGRAISRAGAGERPGAGHAEPTLLSRSAYAPDGGVVVLRPGDLRVLMDVGPLGFLSIAAHGHADALAVTLAVDGQDLIGDPGTPSYYGHPEWRAACRSTRAHATVCVDDLDQSVIGGPFLWTEHAEVRVRAVDLVRGVVDAEHGGYRRLRDPVTHRRWLVAPPDASAVVVVDLLSGMESHAAQVSWPLHPALAAEATESGQLVLRDGTAVLAVTYAATAPLEPNQLRGEEDTALGWWAGLLESREPSWLIGARACGTAPFAVATVLTPLHDGAQPTRDVRIEQRGTEIHVTWRDGDSARALFIDTTRDGTVELSSRVGGTPA</sequence>
<reference evidence="6 7" key="1">
    <citation type="submission" date="2020-07" db="EMBL/GenBank/DDBJ databases">
        <authorList>
            <person name="Zhuang K."/>
            <person name="Ran Y."/>
        </authorList>
    </citation>
    <scope>NUCLEOTIDE SEQUENCE [LARGE SCALE GENOMIC DNA]</scope>
    <source>
        <strain evidence="6 7">WCH-YHL-001</strain>
    </source>
</reference>
<organism evidence="6 7">
    <name type="scientific">Nocardia huaxiensis</name>
    <dbReference type="NCBI Taxonomy" id="2755382"/>
    <lineage>
        <taxon>Bacteria</taxon>
        <taxon>Bacillati</taxon>
        <taxon>Actinomycetota</taxon>
        <taxon>Actinomycetes</taxon>
        <taxon>Mycobacteriales</taxon>
        <taxon>Nocardiaceae</taxon>
        <taxon>Nocardia</taxon>
    </lineage>
</organism>
<name>A0A7D6VH94_9NOCA</name>
<keyword evidence="1" id="KW-0732">Signal</keyword>
<evidence type="ECO:0000256" key="4">
    <source>
        <dbReference type="SAM" id="MobiDB-lite"/>
    </source>
</evidence>
<dbReference type="EMBL" id="CP059399">
    <property type="protein sequence ID" value="QLY34522.1"/>
    <property type="molecule type" value="Genomic_DNA"/>
</dbReference>
<keyword evidence="7" id="KW-1185">Reference proteome</keyword>
<dbReference type="InterPro" id="IPR012480">
    <property type="entry name" value="Hepar_II_III_C"/>
</dbReference>
<evidence type="ECO:0000313" key="6">
    <source>
        <dbReference type="EMBL" id="QLY34522.1"/>
    </source>
</evidence>
<dbReference type="Pfam" id="PF07940">
    <property type="entry name" value="Hepar_II_III_C"/>
    <property type="match status" value="1"/>
</dbReference>
<proteinExistence type="predicted"/>
<dbReference type="PANTHER" id="PTHR39210">
    <property type="entry name" value="HEPARIN-SULFATE LYASE"/>
    <property type="match status" value="1"/>
</dbReference>
<accession>A0A7D6VH94</accession>
<gene>
    <name evidence="6" type="ORF">H0264_19895</name>
</gene>
<dbReference type="AlphaFoldDB" id="A0A7D6VH94"/>
<dbReference type="KEGG" id="nhu:H0264_19895"/>
<evidence type="ECO:0000256" key="3">
    <source>
        <dbReference type="ARBA" id="ARBA00023239"/>
    </source>
</evidence>
<keyword evidence="3" id="KW-0456">Lyase</keyword>
<dbReference type="Proteomes" id="UP000515512">
    <property type="component" value="Chromosome"/>
</dbReference>
<feature type="domain" description="Heparinase II/III-like C-terminal" evidence="5">
    <location>
        <begin position="137"/>
        <end position="349"/>
    </location>
</feature>
<evidence type="ECO:0000313" key="7">
    <source>
        <dbReference type="Proteomes" id="UP000515512"/>
    </source>
</evidence>
<keyword evidence="2" id="KW-0574">Periplasm</keyword>
<evidence type="ECO:0000259" key="5">
    <source>
        <dbReference type="Pfam" id="PF07940"/>
    </source>
</evidence>
<dbReference type="Gene3D" id="2.70.98.70">
    <property type="match status" value="1"/>
</dbReference>